<evidence type="ECO:0000313" key="1">
    <source>
        <dbReference type="EMBL" id="MBC5754977.1"/>
    </source>
</evidence>
<comment type="caution">
    <text evidence="1">The sequence shown here is derived from an EMBL/GenBank/DDBJ whole genome shotgun (WGS) entry which is preliminary data.</text>
</comment>
<sequence length="86" mass="9993">MKILLDKLQKLEQMEEIANHAEADYEREPENAGYEAAFDSAYKNEFKAYVEAAKYIECMTRGNIDFLTAKRMIQTKRTELLQILGV</sequence>
<organism evidence="1 2">
    <name type="scientific">Roseburia yibonii</name>
    <dbReference type="NCBI Taxonomy" id="2763063"/>
    <lineage>
        <taxon>Bacteria</taxon>
        <taxon>Bacillati</taxon>
        <taxon>Bacillota</taxon>
        <taxon>Clostridia</taxon>
        <taxon>Lachnospirales</taxon>
        <taxon>Lachnospiraceae</taxon>
        <taxon>Roseburia</taxon>
    </lineage>
</organism>
<dbReference type="EMBL" id="JACOQH010000019">
    <property type="protein sequence ID" value="MBC5754977.1"/>
    <property type="molecule type" value="Genomic_DNA"/>
</dbReference>
<protein>
    <recommendedName>
        <fullName evidence="3">DUF2508 family protein</fullName>
    </recommendedName>
</protein>
<proteinExistence type="predicted"/>
<reference evidence="1 2" key="1">
    <citation type="submission" date="2020-08" db="EMBL/GenBank/DDBJ databases">
        <title>Genome public.</title>
        <authorList>
            <person name="Liu C."/>
            <person name="Sun Q."/>
        </authorList>
    </citation>
    <scope>NUCLEOTIDE SEQUENCE [LARGE SCALE GENOMIC DNA]</scope>
    <source>
        <strain evidence="1 2">BX0805</strain>
    </source>
</reference>
<evidence type="ECO:0008006" key="3">
    <source>
        <dbReference type="Google" id="ProtNLM"/>
    </source>
</evidence>
<keyword evidence="2" id="KW-1185">Reference proteome</keyword>
<dbReference type="RefSeq" id="WP_176922300.1">
    <property type="nucleotide sequence ID" value="NZ_JACOQH010000019.1"/>
</dbReference>
<gene>
    <name evidence="1" type="ORF">H8Z76_13405</name>
</gene>
<accession>A0ABR7IDG7</accession>
<dbReference type="Proteomes" id="UP000621540">
    <property type="component" value="Unassembled WGS sequence"/>
</dbReference>
<evidence type="ECO:0000313" key="2">
    <source>
        <dbReference type="Proteomes" id="UP000621540"/>
    </source>
</evidence>
<name>A0ABR7IDG7_9FIRM</name>